<keyword evidence="4" id="KW-0804">Transcription</keyword>
<evidence type="ECO:0000259" key="5">
    <source>
        <dbReference type="PROSITE" id="PS50931"/>
    </source>
</evidence>
<organism evidence="6 7">
    <name type="scientific">Sphingopyxis macrogoltabida</name>
    <name type="common">Sphingomonas macrogoltabidus</name>
    <dbReference type="NCBI Taxonomy" id="33050"/>
    <lineage>
        <taxon>Bacteria</taxon>
        <taxon>Pseudomonadati</taxon>
        <taxon>Pseudomonadota</taxon>
        <taxon>Alphaproteobacteria</taxon>
        <taxon>Sphingomonadales</taxon>
        <taxon>Sphingomonadaceae</taxon>
        <taxon>Sphingopyxis</taxon>
    </lineage>
</organism>
<protein>
    <submittedName>
        <fullName evidence="6">LysR family transcriptional regulator</fullName>
    </submittedName>
</protein>
<dbReference type="SUPFAM" id="SSF46785">
    <property type="entry name" value="Winged helix' DNA-binding domain"/>
    <property type="match status" value="1"/>
</dbReference>
<dbReference type="SUPFAM" id="SSF53850">
    <property type="entry name" value="Periplasmic binding protein-like II"/>
    <property type="match status" value="1"/>
</dbReference>
<dbReference type="GO" id="GO:0043565">
    <property type="term" value="F:sequence-specific DNA binding"/>
    <property type="evidence" value="ECO:0007669"/>
    <property type="project" value="TreeGrafter"/>
</dbReference>
<name>A0A2W5KY48_SPHMC</name>
<dbReference type="PANTHER" id="PTHR30537">
    <property type="entry name" value="HTH-TYPE TRANSCRIPTIONAL REGULATOR"/>
    <property type="match status" value="1"/>
</dbReference>
<evidence type="ECO:0000256" key="4">
    <source>
        <dbReference type="ARBA" id="ARBA00023163"/>
    </source>
</evidence>
<dbReference type="AlphaFoldDB" id="A0A2W5KY48"/>
<reference evidence="6 7" key="1">
    <citation type="submission" date="2017-08" db="EMBL/GenBank/DDBJ databases">
        <title>Infants hospitalized years apart are colonized by the same room-sourced microbial strains.</title>
        <authorList>
            <person name="Brooks B."/>
            <person name="Olm M.R."/>
            <person name="Firek B.A."/>
            <person name="Baker R."/>
            <person name="Thomas B.C."/>
            <person name="Morowitz M.J."/>
            <person name="Banfield J.F."/>
        </authorList>
    </citation>
    <scope>NUCLEOTIDE SEQUENCE [LARGE SCALE GENOMIC DNA]</scope>
    <source>
        <strain evidence="6">S2_005_003_R2_47</strain>
    </source>
</reference>
<dbReference type="Gene3D" id="1.10.10.10">
    <property type="entry name" value="Winged helix-like DNA-binding domain superfamily/Winged helix DNA-binding domain"/>
    <property type="match status" value="1"/>
</dbReference>
<gene>
    <name evidence="6" type="ORF">DI569_10575</name>
</gene>
<dbReference type="EMBL" id="QFPJ01000022">
    <property type="protein sequence ID" value="PZQ21866.1"/>
    <property type="molecule type" value="Genomic_DNA"/>
</dbReference>
<dbReference type="Pfam" id="PF00126">
    <property type="entry name" value="HTH_1"/>
    <property type="match status" value="1"/>
</dbReference>
<keyword evidence="2" id="KW-0805">Transcription regulation</keyword>
<dbReference type="GO" id="GO:0006351">
    <property type="term" value="P:DNA-templated transcription"/>
    <property type="evidence" value="ECO:0007669"/>
    <property type="project" value="TreeGrafter"/>
</dbReference>
<feature type="domain" description="HTH lysR-type" evidence="5">
    <location>
        <begin position="1"/>
        <end position="59"/>
    </location>
</feature>
<keyword evidence="3" id="KW-0238">DNA-binding</keyword>
<evidence type="ECO:0000256" key="2">
    <source>
        <dbReference type="ARBA" id="ARBA00023015"/>
    </source>
</evidence>
<dbReference type="InterPro" id="IPR058163">
    <property type="entry name" value="LysR-type_TF_proteobact-type"/>
</dbReference>
<dbReference type="InterPro" id="IPR005119">
    <property type="entry name" value="LysR_subst-bd"/>
</dbReference>
<evidence type="ECO:0000256" key="3">
    <source>
        <dbReference type="ARBA" id="ARBA00023125"/>
    </source>
</evidence>
<dbReference type="InterPro" id="IPR000847">
    <property type="entry name" value="LysR_HTH_N"/>
</dbReference>
<sequence>MYDWNDLKSFLAVAESGSTLAAAQALRVSQTTVARRIAALEAATGLNLFERRQAGYALTPVGQEMLASAQAVRDAADRFQDAAGARSRDTGGTVSVTAMEIFAVTILPPILRDLRAEHPGIHIHLDTSDDTRDLAGGAADIALRSSKQPAGAGLIGRRIADNPWTVYCSRDYADRHGIPHNRDELAAHPFIGGGGGVWEPYRAWLRQYGLEESVVMQYGSASGLLAGVRAGMGLTILPTFLADREPDLIRCLPPKSDDTTGLWLLTHERLRRVPRVRLVLDFLANALTRLGREGV</sequence>
<comment type="similarity">
    <text evidence="1">Belongs to the LysR transcriptional regulatory family.</text>
</comment>
<dbReference type="PROSITE" id="PS50931">
    <property type="entry name" value="HTH_LYSR"/>
    <property type="match status" value="1"/>
</dbReference>
<dbReference type="Gene3D" id="3.40.190.290">
    <property type="match status" value="1"/>
</dbReference>
<evidence type="ECO:0000256" key="1">
    <source>
        <dbReference type="ARBA" id="ARBA00009437"/>
    </source>
</evidence>
<accession>A0A2W5KY48</accession>
<dbReference type="InterPro" id="IPR036388">
    <property type="entry name" value="WH-like_DNA-bd_sf"/>
</dbReference>
<dbReference type="GO" id="GO:0003700">
    <property type="term" value="F:DNA-binding transcription factor activity"/>
    <property type="evidence" value="ECO:0007669"/>
    <property type="project" value="InterPro"/>
</dbReference>
<dbReference type="InterPro" id="IPR036390">
    <property type="entry name" value="WH_DNA-bd_sf"/>
</dbReference>
<evidence type="ECO:0000313" key="7">
    <source>
        <dbReference type="Proteomes" id="UP000248597"/>
    </source>
</evidence>
<proteinExistence type="inferred from homology"/>
<comment type="caution">
    <text evidence="6">The sequence shown here is derived from an EMBL/GenBank/DDBJ whole genome shotgun (WGS) entry which is preliminary data.</text>
</comment>
<dbReference type="PANTHER" id="PTHR30537:SF3">
    <property type="entry name" value="TRANSCRIPTIONAL REGULATORY PROTEIN"/>
    <property type="match status" value="1"/>
</dbReference>
<dbReference type="Pfam" id="PF03466">
    <property type="entry name" value="LysR_substrate"/>
    <property type="match status" value="1"/>
</dbReference>
<evidence type="ECO:0000313" key="6">
    <source>
        <dbReference type="EMBL" id="PZQ21866.1"/>
    </source>
</evidence>
<dbReference type="Proteomes" id="UP000248597">
    <property type="component" value="Unassembled WGS sequence"/>
</dbReference>